<comment type="catalytic activity">
    <reaction evidence="1">
        <text>L-glutamyl-[protein] + S-adenosyl-L-methionine = [protein]-L-glutamate 5-O-methyl ester + S-adenosyl-L-homocysteine</text>
        <dbReference type="Rhea" id="RHEA:24452"/>
        <dbReference type="Rhea" id="RHEA-COMP:10208"/>
        <dbReference type="Rhea" id="RHEA-COMP:10311"/>
        <dbReference type="ChEBI" id="CHEBI:29973"/>
        <dbReference type="ChEBI" id="CHEBI:57856"/>
        <dbReference type="ChEBI" id="CHEBI:59789"/>
        <dbReference type="ChEBI" id="CHEBI:82795"/>
        <dbReference type="EC" id="2.1.1.80"/>
    </reaction>
</comment>
<dbReference type="InterPro" id="IPR050903">
    <property type="entry name" value="Bact_Chemotaxis_MeTrfase"/>
</dbReference>
<name>A0A6S6SNM6_9BACT</name>
<dbReference type="SUPFAM" id="SSF47757">
    <property type="entry name" value="Chemotaxis receptor methyltransferase CheR, N-terminal domain"/>
    <property type="match status" value="1"/>
</dbReference>
<dbReference type="Gene3D" id="3.30.450.20">
    <property type="entry name" value="PAS domain"/>
    <property type="match status" value="1"/>
</dbReference>
<dbReference type="InterPro" id="IPR035909">
    <property type="entry name" value="CheB_C"/>
</dbReference>
<dbReference type="Pfam" id="PF13596">
    <property type="entry name" value="PAS_10"/>
    <property type="match status" value="1"/>
</dbReference>
<dbReference type="GO" id="GO:0006935">
    <property type="term" value="P:chemotaxis"/>
    <property type="evidence" value="ECO:0007669"/>
    <property type="project" value="UniProtKB-UniRule"/>
</dbReference>
<dbReference type="SMART" id="SM00387">
    <property type="entry name" value="HATPase_c"/>
    <property type="match status" value="1"/>
</dbReference>
<dbReference type="Gene3D" id="3.30.565.10">
    <property type="entry name" value="Histidine kinase-like ATPase, C-terminal domain"/>
    <property type="match status" value="1"/>
</dbReference>
<evidence type="ECO:0000256" key="3">
    <source>
        <dbReference type="ARBA" id="ARBA00022603"/>
    </source>
</evidence>
<dbReference type="InterPro" id="IPR022642">
    <property type="entry name" value="CheR_C"/>
</dbReference>
<evidence type="ECO:0000256" key="6">
    <source>
        <dbReference type="PROSITE-ProRule" id="PRU00050"/>
    </source>
</evidence>
<evidence type="ECO:0000256" key="1">
    <source>
        <dbReference type="ARBA" id="ARBA00001541"/>
    </source>
</evidence>
<dbReference type="InterPro" id="IPR022641">
    <property type="entry name" value="CheR_N"/>
</dbReference>
<evidence type="ECO:0000256" key="7">
    <source>
        <dbReference type="SAM" id="MobiDB-lite"/>
    </source>
</evidence>
<dbReference type="GO" id="GO:0008984">
    <property type="term" value="F:protein-glutamate methylesterase activity"/>
    <property type="evidence" value="ECO:0007669"/>
    <property type="project" value="InterPro"/>
</dbReference>
<dbReference type="Gene3D" id="1.10.155.10">
    <property type="entry name" value="Chemotaxis receptor methyltransferase CheR, N-terminal domain"/>
    <property type="match status" value="1"/>
</dbReference>
<evidence type="ECO:0000313" key="11">
    <source>
        <dbReference type="EMBL" id="CAA6806301.1"/>
    </source>
</evidence>
<dbReference type="EMBL" id="CACVAR010000149">
    <property type="protein sequence ID" value="CAA6806301.1"/>
    <property type="molecule type" value="Genomic_DNA"/>
</dbReference>
<evidence type="ECO:0000259" key="9">
    <source>
        <dbReference type="PROSITE" id="PS50122"/>
    </source>
</evidence>
<proteinExistence type="predicted"/>
<feature type="domain" description="CheR-type methyltransferase" evidence="10">
    <location>
        <begin position="192"/>
        <end position="461"/>
    </location>
</feature>
<dbReference type="GO" id="GO:0032259">
    <property type="term" value="P:methylation"/>
    <property type="evidence" value="ECO:0007669"/>
    <property type="project" value="UniProtKB-KW"/>
</dbReference>
<accession>A0A6S6SNM6</accession>
<dbReference type="PROSITE" id="PS50122">
    <property type="entry name" value="CHEB"/>
    <property type="match status" value="1"/>
</dbReference>
<dbReference type="InterPro" id="IPR036804">
    <property type="entry name" value="CheR_N_sf"/>
</dbReference>
<dbReference type="PRINTS" id="PR00996">
    <property type="entry name" value="CHERMTFRASE"/>
</dbReference>
<dbReference type="AlphaFoldDB" id="A0A6S6SNM6"/>
<dbReference type="Pfam" id="PF01339">
    <property type="entry name" value="CheB_methylest"/>
    <property type="match status" value="1"/>
</dbReference>
<feature type="active site" evidence="6">
    <location>
        <position position="14"/>
    </location>
</feature>
<keyword evidence="3 11" id="KW-0489">Methyltransferase</keyword>
<dbReference type="InterPro" id="IPR000673">
    <property type="entry name" value="Sig_transdc_resp-reg_Me-estase"/>
</dbReference>
<dbReference type="PANTHER" id="PTHR24422">
    <property type="entry name" value="CHEMOTAXIS PROTEIN METHYLTRANSFERASE"/>
    <property type="match status" value="1"/>
</dbReference>
<organism evidence="11">
    <name type="scientific">uncultured Sulfurovum sp</name>
    <dbReference type="NCBI Taxonomy" id="269237"/>
    <lineage>
        <taxon>Bacteria</taxon>
        <taxon>Pseudomonadati</taxon>
        <taxon>Campylobacterota</taxon>
        <taxon>Epsilonproteobacteria</taxon>
        <taxon>Campylobacterales</taxon>
        <taxon>Sulfurovaceae</taxon>
        <taxon>Sulfurovum</taxon>
        <taxon>environmental samples</taxon>
    </lineage>
</organism>
<dbReference type="SUPFAM" id="SSF52738">
    <property type="entry name" value="Methylesterase CheB, C-terminal domain"/>
    <property type="match status" value="1"/>
</dbReference>
<dbReference type="SUPFAM" id="SSF55874">
    <property type="entry name" value="ATPase domain of HSP90 chaperone/DNA topoisomerase II/histidine kinase"/>
    <property type="match status" value="1"/>
</dbReference>
<evidence type="ECO:0000256" key="4">
    <source>
        <dbReference type="ARBA" id="ARBA00022679"/>
    </source>
</evidence>
<evidence type="ECO:0000259" key="8">
    <source>
        <dbReference type="PROSITE" id="PS50109"/>
    </source>
</evidence>
<dbReference type="PANTHER" id="PTHR24422:SF27">
    <property type="entry name" value="PROTEIN-GLUTAMATE O-METHYLTRANSFERASE"/>
    <property type="match status" value="1"/>
</dbReference>
<feature type="domain" description="Histidine kinase" evidence="8">
    <location>
        <begin position="1026"/>
        <end position="1240"/>
    </location>
</feature>
<dbReference type="SUPFAM" id="SSF53335">
    <property type="entry name" value="S-adenosyl-L-methionine-dependent methyltransferases"/>
    <property type="match status" value="1"/>
</dbReference>
<dbReference type="InterPro" id="IPR036890">
    <property type="entry name" value="HATPase_C_sf"/>
</dbReference>
<evidence type="ECO:0000256" key="2">
    <source>
        <dbReference type="ARBA" id="ARBA00012534"/>
    </source>
</evidence>
<dbReference type="Pfam" id="PF01739">
    <property type="entry name" value="CheR"/>
    <property type="match status" value="1"/>
</dbReference>
<dbReference type="EC" id="2.1.1.80" evidence="2"/>
<gene>
    <name evidence="11" type="ORF">HELGO_WM14450</name>
</gene>
<keyword evidence="6" id="KW-0378">Hydrolase</keyword>
<feature type="active site" evidence="6">
    <location>
        <position position="133"/>
    </location>
</feature>
<keyword evidence="5" id="KW-0949">S-adenosyl-L-methionine</keyword>
<dbReference type="Gene3D" id="3.40.50.150">
    <property type="entry name" value="Vaccinia Virus protein VP39"/>
    <property type="match status" value="1"/>
</dbReference>
<dbReference type="GO" id="GO:0000156">
    <property type="term" value="F:phosphorelay response regulator activity"/>
    <property type="evidence" value="ECO:0007669"/>
    <property type="project" value="InterPro"/>
</dbReference>
<dbReference type="PROSITE" id="PS50109">
    <property type="entry name" value="HIS_KIN"/>
    <property type="match status" value="1"/>
</dbReference>
<feature type="region of interest" description="Disordered" evidence="7">
    <location>
        <begin position="653"/>
        <end position="699"/>
    </location>
</feature>
<keyword evidence="4 11" id="KW-0808">Transferase</keyword>
<keyword evidence="6" id="KW-0145">Chemotaxis</keyword>
<dbReference type="Pfam" id="PF03705">
    <property type="entry name" value="CheR_N"/>
    <property type="match status" value="1"/>
</dbReference>
<evidence type="ECO:0000259" key="10">
    <source>
        <dbReference type="PROSITE" id="PS50123"/>
    </source>
</evidence>
<dbReference type="Gene3D" id="1.10.287.130">
    <property type="match status" value="1"/>
</dbReference>
<dbReference type="InterPro" id="IPR005467">
    <property type="entry name" value="His_kinase_dom"/>
</dbReference>
<dbReference type="GO" id="GO:0008983">
    <property type="term" value="F:protein-glutamate O-methyltransferase activity"/>
    <property type="evidence" value="ECO:0007669"/>
    <property type="project" value="UniProtKB-EC"/>
</dbReference>
<feature type="compositionally biased region" description="Low complexity" evidence="7">
    <location>
        <begin position="660"/>
        <end position="699"/>
    </location>
</feature>
<dbReference type="PROSITE" id="PS50123">
    <property type="entry name" value="CHER"/>
    <property type="match status" value="1"/>
</dbReference>
<reference evidence="11" key="1">
    <citation type="submission" date="2020-01" db="EMBL/GenBank/DDBJ databases">
        <authorList>
            <person name="Meier V. D."/>
            <person name="Meier V D."/>
        </authorList>
    </citation>
    <scope>NUCLEOTIDE SEQUENCE</scope>
    <source>
        <strain evidence="11">HLG_WM_MAG_03</strain>
    </source>
</reference>
<dbReference type="GO" id="GO:0005737">
    <property type="term" value="C:cytoplasm"/>
    <property type="evidence" value="ECO:0007669"/>
    <property type="project" value="InterPro"/>
</dbReference>
<protein>
    <recommendedName>
        <fullName evidence="2">protein-glutamate O-methyltransferase</fullName>
        <ecNumber evidence="2">2.1.1.80</ecNumber>
    </recommendedName>
</protein>
<dbReference type="Pfam" id="PF02518">
    <property type="entry name" value="HATPase_c"/>
    <property type="match status" value="1"/>
</dbReference>
<dbReference type="InterPro" id="IPR029063">
    <property type="entry name" value="SAM-dependent_MTases_sf"/>
</dbReference>
<dbReference type="CDD" id="cd16434">
    <property type="entry name" value="CheB-CheR_fusion"/>
    <property type="match status" value="1"/>
</dbReference>
<dbReference type="Gene3D" id="3.40.50.180">
    <property type="entry name" value="Methylesterase CheB, C-terminal domain"/>
    <property type="match status" value="1"/>
</dbReference>
<dbReference type="InterPro" id="IPR003594">
    <property type="entry name" value="HATPase_dom"/>
</dbReference>
<feature type="domain" description="CheB-type methylesterase" evidence="9">
    <location>
        <begin position="2"/>
        <end position="191"/>
    </location>
</feature>
<dbReference type="SMART" id="SM00138">
    <property type="entry name" value="MeTrc"/>
    <property type="match status" value="1"/>
</dbReference>
<dbReference type="InterPro" id="IPR000780">
    <property type="entry name" value="CheR_MeTrfase"/>
</dbReference>
<sequence>MENERFEIVGIGASAGGFEALQLFIKNLELKQDIAYIIAQHLDPKQPTMLVELLAKSTKIPITKVIDGEIPQKNHIYICPQNKNITLVDFRFRLTAPEVRIMPKPSVNIFFSSLAKDLENLAVGVILSGTGSDGAEGIKAIKNAGGITIAQEEKSAKYPSMPKSSIETGYVDAVLTPEQMAIEIPKIIKSPRILEEISDVPKNLDRIYDLLLMKVKIDFSDYKLSTIQRRIERRMSVTQTESLEEYVTVLEKSKKEIHLLHKDLLVIVTSFFRNKEAFEALEKVIANKLNTYSDTIRVWISGCATGEEAYTIAMLLHKLLKQKGIEKKIQIFATDISDEAIIKARAGTFIKEEIENIDNYYIKNYFVKKDEYYEISKQIRDMIIFSTHDIVKDPAFLKIDLISCRNLLIYFNNSLQKRIFSIFHHSLNSNGVLFLGKSESTSNLLHYFKNIDSKWKIFSKENTLSSPNITNMTYYPKRYPRNYLQKPMKEPINKNDKKSMIFDAINLSITKAFANDFLIVDRNNQIVFTNGEINKYIKIPVGNFNNDVFSFINDDIRIDLRAILSKAKRELVSSNQRVRTTLNGSSTLQYINILAFSLEENEVLDDAICIMFIESSDKIDTQNITVNKNSEHALYEMENELLLMKERLQTTNEELETTNEELQSTNEELQSSNEELQSTNEELQTSNEELQSSNEELTTVNDELEVRSLELRVSNTDLENTFNTLHFGVVILDKKLKIRKYTDDINKIFDIRISDIGETINSVQFYGKKENLKMLLLACLTEKKVYNFELICRNEIYNAVFEPYLNEQNNVDGLILSFYNISKLKENEQKLLKTTLELERHKHNLEEIVDIRTKKLEKSHSDIENLLNSVNNIIVVSKNGQELINANQKFYDFFKEYQSLDEFNERHDCICEFFEICDESDDFIYSEKVMKNNLNWVDFILSSKNKMFKAKIIKEEKTFIFDLKVTLMPDNDNLNYIIAMNDITLLHEYQTSLKLKVEAETKSRLEQEKFLIQQSKLASMGEMIGNIAHQWRQPLNSLSALNIGLSLKHQKGRIPFEEMTLFEKKSSIIIQRMSKTIDDFRNFFAPNKVSETFMLKEVIEEATQFIQPSYNINHIKLINHGSSNIKIKNHKNELIQVLLNLFNNAKDAIVEFNPNHGLVIINIIELEKHVQITVEDNGGGIKQEVIDRVFEPYFSTKFKDEGTGIGLYMSKMIIEESMQGELKLENCKEGVLATITLQNI</sequence>
<evidence type="ECO:0000256" key="5">
    <source>
        <dbReference type="ARBA" id="ARBA00022691"/>
    </source>
</evidence>
<feature type="active site" evidence="6">
    <location>
        <position position="41"/>
    </location>
</feature>